<protein>
    <submittedName>
        <fullName evidence="5">N-acetylglucosaminyltransferase</fullName>
        <ecNumber evidence="5">2.4.1.-</ecNumber>
    </submittedName>
</protein>
<keyword evidence="2 5" id="KW-0328">Glycosyltransferase</keyword>
<dbReference type="AlphaFoldDB" id="G0V482"/>
<accession>G0V482</accession>
<dbReference type="EC" id="2.4.1.-" evidence="5"/>
<evidence type="ECO:0000256" key="3">
    <source>
        <dbReference type="ARBA" id="ARBA00022679"/>
    </source>
</evidence>
<proteinExistence type="inferred from homology"/>
<dbReference type="Pfam" id="PF13641">
    <property type="entry name" value="Glyco_tranf_2_3"/>
    <property type="match status" value="1"/>
</dbReference>
<dbReference type="STRING" id="857293.CAAU_0273"/>
<comment type="similarity">
    <text evidence="1">Belongs to the glycosyltransferase 2 family.</text>
</comment>
<dbReference type="EMBL" id="CAKP01000009">
    <property type="protein sequence ID" value="CCC57922.1"/>
    <property type="molecule type" value="Genomic_DNA"/>
</dbReference>
<keyword evidence="4" id="KW-0812">Transmembrane</keyword>
<reference evidence="5 6" key="1">
    <citation type="journal article" date="2011" name="J. Bacteriol.">
        <title>Draft genome sequence of Caloramator australicus strain RC3T, a thermoanaerobe from the Great Artesian Basin of Australia.</title>
        <authorList>
            <person name="Ogg C.D."/>
            <person name="Patel B.K.C."/>
        </authorList>
    </citation>
    <scope>NUCLEOTIDE SEQUENCE [LARGE SCALE GENOMIC DNA]</scope>
    <source>
        <strain evidence="5 6">RC3</strain>
    </source>
</reference>
<dbReference type="SUPFAM" id="SSF53448">
    <property type="entry name" value="Nucleotide-diphospho-sugar transferases"/>
    <property type="match status" value="1"/>
</dbReference>
<name>G0V482_9CLOT</name>
<gene>
    <name evidence="5" type="ORF">CAAU_0273</name>
</gene>
<dbReference type="CDD" id="cd06438">
    <property type="entry name" value="EpsO_like"/>
    <property type="match status" value="1"/>
</dbReference>
<dbReference type="PANTHER" id="PTHR43630">
    <property type="entry name" value="POLY-BETA-1,6-N-ACETYL-D-GLUCOSAMINE SYNTHASE"/>
    <property type="match status" value="1"/>
</dbReference>
<feature type="transmembrane region" description="Helical" evidence="4">
    <location>
        <begin position="307"/>
        <end position="329"/>
    </location>
</feature>
<dbReference type="eggNOG" id="COG1215">
    <property type="taxonomic scope" value="Bacteria"/>
</dbReference>
<dbReference type="Gene3D" id="3.90.550.10">
    <property type="entry name" value="Spore Coat Polysaccharide Biosynthesis Protein SpsA, Chain A"/>
    <property type="match status" value="1"/>
</dbReference>
<sequence length="412" mass="48506">MEKVFIWIFYAFQVYIILLTYYYNIISLFGLSKVEEEEDREPKTRFAIAVAAHNEERVIGQIIDNLKLLDYPKELYDVYVICDNCNDNTANVVREKGAYALERFDQVNKGKGYAIKWFLEKLFSMDKQYDAVAFFDADNLVSPNFLKKMNNNILKGYKVIQGYLDSKNPDDTWITISYALAYWTMNRMFQLARKKLNLYAALGGTGFVVTTDVLKQIGWDATSLTEDLEFTMKCILKDIKTVWEHNVKVYDEKPLTFKASFRQRVRWLQGHWDCAFRYSWPLIVKSIRERNFAAFDAFIYLIQPARILTYGFVLVAAGLKIFFPGLYFSKIIFPSYYWYFSLFFGYGVPIIVLIMEKISFKRMLGLLVYPFFGLSWIPISLLGFIKRKEKNWTHTIHARTVNSEEFKELIQK</sequence>
<evidence type="ECO:0000256" key="4">
    <source>
        <dbReference type="SAM" id="Phobius"/>
    </source>
</evidence>
<keyword evidence="3 5" id="KW-0808">Transferase</keyword>
<evidence type="ECO:0000256" key="2">
    <source>
        <dbReference type="ARBA" id="ARBA00022676"/>
    </source>
</evidence>
<evidence type="ECO:0000256" key="1">
    <source>
        <dbReference type="ARBA" id="ARBA00006739"/>
    </source>
</evidence>
<keyword evidence="4" id="KW-0472">Membrane</keyword>
<dbReference type="InterPro" id="IPR029044">
    <property type="entry name" value="Nucleotide-diphossugar_trans"/>
</dbReference>
<feature type="transmembrane region" description="Helical" evidence="4">
    <location>
        <begin position="335"/>
        <end position="354"/>
    </location>
</feature>
<feature type="transmembrane region" description="Helical" evidence="4">
    <location>
        <begin position="366"/>
        <end position="385"/>
    </location>
</feature>
<feature type="transmembrane region" description="Helical" evidence="4">
    <location>
        <begin position="6"/>
        <end position="23"/>
    </location>
</feature>
<dbReference type="GO" id="GO:0016757">
    <property type="term" value="F:glycosyltransferase activity"/>
    <property type="evidence" value="ECO:0007669"/>
    <property type="project" value="UniProtKB-KW"/>
</dbReference>
<dbReference type="PANTHER" id="PTHR43630:SF1">
    <property type="entry name" value="POLY-BETA-1,6-N-ACETYL-D-GLUCOSAMINE SYNTHASE"/>
    <property type="match status" value="1"/>
</dbReference>
<keyword evidence="4" id="KW-1133">Transmembrane helix</keyword>
<keyword evidence="6" id="KW-1185">Reference proteome</keyword>
<evidence type="ECO:0000313" key="5">
    <source>
        <dbReference type="EMBL" id="CCC57922.1"/>
    </source>
</evidence>
<dbReference type="RefSeq" id="WP_008907645.1">
    <property type="nucleotide sequence ID" value="NZ_CAKP01000009.1"/>
</dbReference>
<organism evidence="5 6">
    <name type="scientific">Caloramator australicus RC3</name>
    <dbReference type="NCBI Taxonomy" id="857293"/>
    <lineage>
        <taxon>Bacteria</taxon>
        <taxon>Bacillati</taxon>
        <taxon>Bacillota</taxon>
        <taxon>Clostridia</taxon>
        <taxon>Eubacteriales</taxon>
        <taxon>Clostridiaceae</taxon>
        <taxon>Caloramator</taxon>
    </lineage>
</organism>
<comment type="caution">
    <text evidence="5">The sequence shown here is derived from an EMBL/GenBank/DDBJ whole genome shotgun (WGS) entry which is preliminary data.</text>
</comment>
<evidence type="ECO:0000313" key="6">
    <source>
        <dbReference type="Proteomes" id="UP000007652"/>
    </source>
</evidence>
<dbReference type="Proteomes" id="UP000007652">
    <property type="component" value="Unassembled WGS sequence"/>
</dbReference>